<evidence type="ECO:0000313" key="2">
    <source>
        <dbReference type="EMBL" id="JAD66851.1"/>
    </source>
</evidence>
<dbReference type="EMBL" id="GBRH01231044">
    <property type="protein sequence ID" value="JAD66851.1"/>
    <property type="molecule type" value="Transcribed_RNA"/>
</dbReference>
<feature type="compositionally biased region" description="Low complexity" evidence="1">
    <location>
        <begin position="84"/>
        <end position="95"/>
    </location>
</feature>
<feature type="region of interest" description="Disordered" evidence="1">
    <location>
        <begin position="1"/>
        <end position="37"/>
    </location>
</feature>
<name>A0A0A9BU51_ARUDO</name>
<feature type="region of interest" description="Disordered" evidence="1">
    <location>
        <begin position="74"/>
        <end position="99"/>
    </location>
</feature>
<protein>
    <submittedName>
        <fullName evidence="2">Uncharacterized protein</fullName>
    </submittedName>
</protein>
<accession>A0A0A9BU51</accession>
<evidence type="ECO:0000256" key="1">
    <source>
        <dbReference type="SAM" id="MobiDB-lite"/>
    </source>
</evidence>
<sequence>MEEMARASSPFPAASSPWRPRGAPHTAPSGRRAGRAAAPGLRAGIHGCFRCASAALPHARATFLRRRQCRTRPWPRSNARRRSSGVVLRGGAAAAPRRHGGARAARALHPRRPLAFLDEPFRFVLLPCREQSAPDLSCWDGWLRRSSSLWICFAVS</sequence>
<reference evidence="2" key="1">
    <citation type="submission" date="2014-09" db="EMBL/GenBank/DDBJ databases">
        <authorList>
            <person name="Magalhaes I.L.F."/>
            <person name="Oliveira U."/>
            <person name="Santos F.R."/>
            <person name="Vidigal T.H.D.A."/>
            <person name="Brescovit A.D."/>
            <person name="Santos A.J."/>
        </authorList>
    </citation>
    <scope>NUCLEOTIDE SEQUENCE</scope>
    <source>
        <tissue evidence="2">Shoot tissue taken approximately 20 cm above the soil surface</tissue>
    </source>
</reference>
<dbReference type="AlphaFoldDB" id="A0A0A9BU51"/>
<proteinExistence type="predicted"/>
<reference evidence="2" key="2">
    <citation type="journal article" date="2015" name="Data Brief">
        <title>Shoot transcriptome of the giant reed, Arundo donax.</title>
        <authorList>
            <person name="Barrero R.A."/>
            <person name="Guerrero F.D."/>
            <person name="Moolhuijzen P."/>
            <person name="Goolsby J.A."/>
            <person name="Tidwell J."/>
            <person name="Bellgard S.E."/>
            <person name="Bellgard M.I."/>
        </authorList>
    </citation>
    <scope>NUCLEOTIDE SEQUENCE</scope>
    <source>
        <tissue evidence="2">Shoot tissue taken approximately 20 cm above the soil surface</tissue>
    </source>
</reference>
<organism evidence="2">
    <name type="scientific">Arundo donax</name>
    <name type="common">Giant reed</name>
    <name type="synonym">Donax arundinaceus</name>
    <dbReference type="NCBI Taxonomy" id="35708"/>
    <lineage>
        <taxon>Eukaryota</taxon>
        <taxon>Viridiplantae</taxon>
        <taxon>Streptophyta</taxon>
        <taxon>Embryophyta</taxon>
        <taxon>Tracheophyta</taxon>
        <taxon>Spermatophyta</taxon>
        <taxon>Magnoliopsida</taxon>
        <taxon>Liliopsida</taxon>
        <taxon>Poales</taxon>
        <taxon>Poaceae</taxon>
        <taxon>PACMAD clade</taxon>
        <taxon>Arundinoideae</taxon>
        <taxon>Arundineae</taxon>
        <taxon>Arundo</taxon>
    </lineage>
</organism>